<evidence type="ECO:0000256" key="6">
    <source>
        <dbReference type="SAM" id="MobiDB-lite"/>
    </source>
</evidence>
<feature type="domain" description="Glycoside hydrolase family 3 N-terminal" evidence="8">
    <location>
        <begin position="75"/>
        <end position="393"/>
    </location>
</feature>
<dbReference type="InterPro" id="IPR050226">
    <property type="entry name" value="NagZ_Beta-hexosaminidase"/>
</dbReference>
<gene>
    <name evidence="9" type="ORF">B0I08_101303</name>
</gene>
<dbReference type="GO" id="GO:0005975">
    <property type="term" value="P:carbohydrate metabolic process"/>
    <property type="evidence" value="ECO:0007669"/>
    <property type="project" value="InterPro"/>
</dbReference>
<evidence type="ECO:0000259" key="8">
    <source>
        <dbReference type="Pfam" id="PF00933"/>
    </source>
</evidence>
<dbReference type="InterPro" id="IPR001764">
    <property type="entry name" value="Glyco_hydro_3_N"/>
</dbReference>
<dbReference type="GO" id="GO:0009254">
    <property type="term" value="P:peptidoglycan turnover"/>
    <property type="evidence" value="ECO:0007669"/>
    <property type="project" value="TreeGrafter"/>
</dbReference>
<dbReference type="PANTHER" id="PTHR30480:SF13">
    <property type="entry name" value="BETA-HEXOSAMINIDASE"/>
    <property type="match status" value="1"/>
</dbReference>
<dbReference type="Gene3D" id="3.20.20.300">
    <property type="entry name" value="Glycoside hydrolase, family 3, N-terminal domain"/>
    <property type="match status" value="1"/>
</dbReference>
<feature type="compositionally biased region" description="Pro residues" evidence="6">
    <location>
        <begin position="44"/>
        <end position="57"/>
    </location>
</feature>
<keyword evidence="7" id="KW-0732">Signal</keyword>
<evidence type="ECO:0000256" key="7">
    <source>
        <dbReference type="SAM" id="SignalP"/>
    </source>
</evidence>
<dbReference type="InterPro" id="IPR017853">
    <property type="entry name" value="GH"/>
</dbReference>
<organism evidence="9 10">
    <name type="scientific">Glaciihabitans tibetensis</name>
    <dbReference type="NCBI Taxonomy" id="1266600"/>
    <lineage>
        <taxon>Bacteria</taxon>
        <taxon>Bacillati</taxon>
        <taxon>Actinomycetota</taxon>
        <taxon>Actinomycetes</taxon>
        <taxon>Micrococcales</taxon>
        <taxon>Microbacteriaceae</taxon>
        <taxon>Glaciihabitans</taxon>
    </lineage>
</organism>
<feature type="region of interest" description="Disordered" evidence="6">
    <location>
        <begin position="26"/>
        <end position="57"/>
    </location>
</feature>
<name>A0A2T0VJ97_9MICO</name>
<dbReference type="SUPFAM" id="SSF51445">
    <property type="entry name" value="(Trans)glycosidases"/>
    <property type="match status" value="1"/>
</dbReference>
<dbReference type="AlphaFoldDB" id="A0A2T0VJ97"/>
<reference evidence="9 10" key="1">
    <citation type="submission" date="2018-03" db="EMBL/GenBank/DDBJ databases">
        <title>Genomic Encyclopedia of Type Strains, Phase III (KMG-III): the genomes of soil and plant-associated and newly described type strains.</title>
        <authorList>
            <person name="Whitman W."/>
        </authorList>
    </citation>
    <scope>NUCLEOTIDE SEQUENCE [LARGE SCALE GENOMIC DNA]</scope>
    <source>
        <strain evidence="9 10">CGMCC 1.12484</strain>
    </source>
</reference>
<evidence type="ECO:0000313" key="10">
    <source>
        <dbReference type="Proteomes" id="UP000237983"/>
    </source>
</evidence>
<evidence type="ECO:0000256" key="5">
    <source>
        <dbReference type="ARBA" id="ARBA00023295"/>
    </source>
</evidence>
<comment type="catalytic activity">
    <reaction evidence="1">
        <text>Hydrolysis of terminal non-reducing N-acetyl-D-hexosamine residues in N-acetyl-beta-D-hexosaminides.</text>
        <dbReference type="EC" id="3.2.1.52"/>
    </reaction>
</comment>
<dbReference type="OrthoDB" id="9805821at2"/>
<proteinExistence type="inferred from homology"/>
<evidence type="ECO:0000256" key="4">
    <source>
        <dbReference type="ARBA" id="ARBA00022801"/>
    </source>
</evidence>
<dbReference type="EC" id="3.2.1.52" evidence="3"/>
<evidence type="ECO:0000313" key="9">
    <source>
        <dbReference type="EMBL" id="PRY70175.1"/>
    </source>
</evidence>
<evidence type="ECO:0000256" key="2">
    <source>
        <dbReference type="ARBA" id="ARBA00005336"/>
    </source>
</evidence>
<evidence type="ECO:0000256" key="3">
    <source>
        <dbReference type="ARBA" id="ARBA00012663"/>
    </source>
</evidence>
<dbReference type="EMBL" id="PVTL01000001">
    <property type="protein sequence ID" value="PRY70175.1"/>
    <property type="molecule type" value="Genomic_DNA"/>
</dbReference>
<dbReference type="InterPro" id="IPR036962">
    <property type="entry name" value="Glyco_hydro_3_N_sf"/>
</dbReference>
<keyword evidence="5" id="KW-0326">Glycosidase</keyword>
<comment type="caution">
    <text evidence="9">The sequence shown here is derived from an EMBL/GenBank/DDBJ whole genome shotgun (WGS) entry which is preliminary data.</text>
</comment>
<sequence>MTPVRGGGIAVAIALILSACVAPTPTAPGSPLTPPSASTTAPPSTQPPTPTVKPTPTPEQLVRSFAQKTLAAMSLDEKVASLLMLHSPGSDVGQLRAFVESYRPGGLILMGDNVPANPGELAAIIPQLDLNPDLPMLVAIDQEGGTVRRIRSDVAAAAPQLQQLPVAATSEAFASRASLLETLAINVNFGIVADQTSDRSSFIFPRALGTSPGDSADRVAAAVAGESGHVLSTLKHFPGHGAMADDSHTSIPTSDVSRDTWRTTHAVPFERGIDAGAELVMFGHLRYSAVDAAPASLSAAWHTILREELGFTGITVTDDMLMLNDSGEAALADPVQNAVSALAAGTTMLLYVLPSDPASVGADPRGIVAGVVAAVADGRLSESSINEAALKLLVARRQLATGTL</sequence>
<keyword evidence="10" id="KW-1185">Reference proteome</keyword>
<dbReference type="PANTHER" id="PTHR30480">
    <property type="entry name" value="BETA-HEXOSAMINIDASE-RELATED"/>
    <property type="match status" value="1"/>
</dbReference>
<protein>
    <recommendedName>
        <fullName evidence="3">beta-N-acetylhexosaminidase</fullName>
        <ecNumber evidence="3">3.2.1.52</ecNumber>
    </recommendedName>
</protein>
<dbReference type="GO" id="GO:0004563">
    <property type="term" value="F:beta-N-acetylhexosaminidase activity"/>
    <property type="evidence" value="ECO:0007669"/>
    <property type="project" value="UniProtKB-EC"/>
</dbReference>
<dbReference type="Pfam" id="PF00933">
    <property type="entry name" value="Glyco_hydro_3"/>
    <property type="match status" value="1"/>
</dbReference>
<feature type="chain" id="PRO_5039038852" description="beta-N-acetylhexosaminidase" evidence="7">
    <location>
        <begin position="22"/>
        <end position="404"/>
    </location>
</feature>
<comment type="similarity">
    <text evidence="2">Belongs to the glycosyl hydrolase 3 family.</text>
</comment>
<keyword evidence="4" id="KW-0378">Hydrolase</keyword>
<accession>A0A2T0VJ97</accession>
<feature type="signal peptide" evidence="7">
    <location>
        <begin position="1"/>
        <end position="21"/>
    </location>
</feature>
<dbReference type="PROSITE" id="PS51257">
    <property type="entry name" value="PROKAR_LIPOPROTEIN"/>
    <property type="match status" value="1"/>
</dbReference>
<dbReference type="Proteomes" id="UP000237983">
    <property type="component" value="Unassembled WGS sequence"/>
</dbReference>
<evidence type="ECO:0000256" key="1">
    <source>
        <dbReference type="ARBA" id="ARBA00001231"/>
    </source>
</evidence>